<dbReference type="EMBL" id="HBGU01011890">
    <property type="protein sequence ID" value="CAD9416425.1"/>
    <property type="molecule type" value="Transcribed_RNA"/>
</dbReference>
<evidence type="ECO:0000313" key="1">
    <source>
        <dbReference type="EMBL" id="CAD9416425.1"/>
    </source>
</evidence>
<name>A0A7S2C6B2_9EUKA</name>
<organism evidence="1">
    <name type="scientific">Haptolina brevifila</name>
    <dbReference type="NCBI Taxonomy" id="156173"/>
    <lineage>
        <taxon>Eukaryota</taxon>
        <taxon>Haptista</taxon>
        <taxon>Haptophyta</taxon>
        <taxon>Prymnesiophyceae</taxon>
        <taxon>Prymnesiales</taxon>
        <taxon>Prymnesiaceae</taxon>
        <taxon>Haptolina</taxon>
    </lineage>
</organism>
<proteinExistence type="predicted"/>
<accession>A0A7S2C6B2</accession>
<sequence>MRIFRAYRQPAEPQRRVHYFDVDAVWRRYPGVRCDGMHFASEFANFSAYGEQMKAGFSGEYAMVTWGSAEHARQGLKSNHKLDCSKSSAVYVIPLLHALEEAGLVQCVGRWSWRVDKKQVS</sequence>
<dbReference type="AlphaFoldDB" id="A0A7S2C6B2"/>
<gene>
    <name evidence="1" type="ORF">CBRE1094_LOCUS6525</name>
</gene>
<reference evidence="1" key="1">
    <citation type="submission" date="2021-01" db="EMBL/GenBank/DDBJ databases">
        <authorList>
            <person name="Corre E."/>
            <person name="Pelletier E."/>
            <person name="Niang G."/>
            <person name="Scheremetjew M."/>
            <person name="Finn R."/>
            <person name="Kale V."/>
            <person name="Holt S."/>
            <person name="Cochrane G."/>
            <person name="Meng A."/>
            <person name="Brown T."/>
            <person name="Cohen L."/>
        </authorList>
    </citation>
    <scope>NUCLEOTIDE SEQUENCE</scope>
    <source>
        <strain evidence="1">UTEX LB 985</strain>
    </source>
</reference>
<protein>
    <submittedName>
        <fullName evidence="1">Uncharacterized protein</fullName>
    </submittedName>
</protein>